<name>A0AAW6HSQ2_XYLFS</name>
<evidence type="ECO:0000313" key="1">
    <source>
        <dbReference type="EMBL" id="MDC6407148.1"/>
    </source>
</evidence>
<gene>
    <name evidence="1" type="ORF">LOK82_00020</name>
</gene>
<organism evidence="1 2">
    <name type="scientific">Xylella fastidiosa subsp. multiplex</name>
    <dbReference type="NCBI Taxonomy" id="644357"/>
    <lineage>
        <taxon>Bacteria</taxon>
        <taxon>Pseudomonadati</taxon>
        <taxon>Pseudomonadota</taxon>
        <taxon>Gammaproteobacteria</taxon>
        <taxon>Lysobacterales</taxon>
        <taxon>Lysobacteraceae</taxon>
        <taxon>Xylella</taxon>
    </lineage>
</organism>
<dbReference type="Proteomes" id="UP001220702">
    <property type="component" value="Unassembled WGS sequence"/>
</dbReference>
<evidence type="ECO:0000313" key="2">
    <source>
        <dbReference type="Proteomes" id="UP001220702"/>
    </source>
</evidence>
<proteinExistence type="predicted"/>
<accession>A0AAW6HSQ2</accession>
<reference evidence="1" key="1">
    <citation type="submission" date="2021-11" db="EMBL/GenBank/DDBJ databases">
        <authorList>
            <person name="Denance N."/>
            <person name="Briand M."/>
            <person name="Dupas E."/>
            <person name="Durand K."/>
            <person name="Legendre B."/>
            <person name="Cunty A."/>
            <person name="Donnadieu C."/>
            <person name="Lopez Roques C."/>
            <person name="Cesbron S."/>
            <person name="Jacques M.A."/>
        </authorList>
    </citation>
    <scope>NUCLEOTIDE SEQUENCE</scope>
    <source>
        <strain evidence="1">CFBP8070</strain>
    </source>
</reference>
<comment type="caution">
    <text evidence="1">The sequence shown here is derived from an EMBL/GenBank/DDBJ whole genome shotgun (WGS) entry which is preliminary data.</text>
</comment>
<dbReference type="EMBL" id="JAJKGN010000001">
    <property type="protein sequence ID" value="MDC6407148.1"/>
    <property type="molecule type" value="Genomic_DNA"/>
</dbReference>
<dbReference type="AlphaFoldDB" id="A0AAW6HSQ2"/>
<protein>
    <submittedName>
        <fullName evidence="1">Uncharacterized protein</fullName>
    </submittedName>
</protein>
<sequence>MPIRFLPPQPKGLKFDIPGEYKYSGWSSVIPSPPCMPTAFESEATHMTPAP</sequence>
<reference evidence="1" key="2">
    <citation type="journal article" date="2023" name="Commun. Biol.">
        <title>Suspicions of two bridgehead invasions of Xylella fastidiosa subsp. multiplex in France.</title>
        <authorList>
            <person name="Dupas E."/>
            <person name="Durand K."/>
            <person name="Rieux A."/>
            <person name="Briand M."/>
            <person name="Pruvost O."/>
            <person name="Cunty A."/>
            <person name="Denance N."/>
            <person name="Donnadieu C."/>
            <person name="Legendre B."/>
            <person name="Lopez-Roques C."/>
            <person name="Cesbron S."/>
            <person name="Ravigne V."/>
            <person name="Jacques M.A."/>
        </authorList>
    </citation>
    <scope>NUCLEOTIDE SEQUENCE</scope>
    <source>
        <strain evidence="1">CFBP8070</strain>
    </source>
</reference>